<dbReference type="FunFam" id="1.10.340.30:FF:000001">
    <property type="entry name" value="Endonuclease III"/>
    <property type="match status" value="1"/>
</dbReference>
<dbReference type="Gene3D" id="1.10.340.30">
    <property type="entry name" value="Hypothetical protein, domain 2"/>
    <property type="match status" value="1"/>
</dbReference>
<evidence type="ECO:0000259" key="7">
    <source>
        <dbReference type="SMART" id="SM00478"/>
    </source>
</evidence>
<dbReference type="Proteomes" id="UP000264002">
    <property type="component" value="Unassembled WGS sequence"/>
</dbReference>
<dbReference type="GO" id="GO:0006285">
    <property type="term" value="P:base-excision repair, AP site formation"/>
    <property type="evidence" value="ECO:0007669"/>
    <property type="project" value="TreeGrafter"/>
</dbReference>
<reference evidence="9" key="1">
    <citation type="submission" date="2018-08" db="EMBL/GenBank/DDBJ databases">
        <authorList>
            <person name="Grouzdev D.S."/>
            <person name="Krutkina M.S."/>
        </authorList>
    </citation>
    <scope>NUCLEOTIDE SEQUENCE [LARGE SCALE GENOMIC DNA]</scope>
    <source>
        <strain evidence="9">4-11</strain>
    </source>
</reference>
<dbReference type="GO" id="GO:0016829">
    <property type="term" value="F:lyase activity"/>
    <property type="evidence" value="ECO:0007669"/>
    <property type="project" value="UniProtKB-KW"/>
</dbReference>
<dbReference type="RefSeq" id="WP_117328931.1">
    <property type="nucleotide sequence ID" value="NZ_QUWK01000001.1"/>
</dbReference>
<keyword evidence="8" id="KW-0255">Endonuclease</keyword>
<dbReference type="GO" id="GO:0000703">
    <property type="term" value="F:oxidized pyrimidine nucleobase lesion DNA N-glycosylase activity"/>
    <property type="evidence" value="ECO:0007669"/>
    <property type="project" value="TreeGrafter"/>
</dbReference>
<evidence type="ECO:0000313" key="9">
    <source>
        <dbReference type="Proteomes" id="UP000264002"/>
    </source>
</evidence>
<keyword evidence="4" id="KW-0234">DNA repair</keyword>
<keyword evidence="5" id="KW-0456">Lyase</keyword>
<reference evidence="8 9" key="2">
    <citation type="submission" date="2018-09" db="EMBL/GenBank/DDBJ databases">
        <title>Genome of Sphaerochaeta halotolerans strain 4-11.</title>
        <authorList>
            <person name="Nazina T.N."/>
            <person name="Sokolova D.S."/>
        </authorList>
    </citation>
    <scope>NUCLEOTIDE SEQUENCE [LARGE SCALE GENOMIC DNA]</scope>
    <source>
        <strain evidence="8 9">4-11</strain>
    </source>
</reference>
<dbReference type="PANTHER" id="PTHR43286:SF1">
    <property type="entry name" value="ENDONUCLEASE III-LIKE PROTEIN 1"/>
    <property type="match status" value="1"/>
</dbReference>
<keyword evidence="6" id="KW-0326">Glycosidase</keyword>
<gene>
    <name evidence="8" type="ORF">DYP60_00630</name>
</gene>
<dbReference type="SMART" id="SM00478">
    <property type="entry name" value="ENDO3c"/>
    <property type="match status" value="1"/>
</dbReference>
<accession>A0A372MJZ6</accession>
<keyword evidence="8" id="KW-0540">Nuclease</keyword>
<evidence type="ECO:0000256" key="3">
    <source>
        <dbReference type="ARBA" id="ARBA00022801"/>
    </source>
</evidence>
<dbReference type="GO" id="GO:0006289">
    <property type="term" value="P:nucleotide-excision repair"/>
    <property type="evidence" value="ECO:0007669"/>
    <property type="project" value="TreeGrafter"/>
</dbReference>
<feature type="domain" description="HhH-GPD" evidence="7">
    <location>
        <begin position="46"/>
        <end position="193"/>
    </location>
</feature>
<dbReference type="CDD" id="cd00056">
    <property type="entry name" value="ENDO3c"/>
    <property type="match status" value="1"/>
</dbReference>
<comment type="similarity">
    <text evidence="1">Belongs to the Nth/MutY family.</text>
</comment>
<evidence type="ECO:0000256" key="5">
    <source>
        <dbReference type="ARBA" id="ARBA00023239"/>
    </source>
</evidence>
<dbReference type="EMBL" id="QUWK01000001">
    <property type="protein sequence ID" value="RFU96112.1"/>
    <property type="molecule type" value="Genomic_DNA"/>
</dbReference>
<sequence>MNDAYWDSVFALFKQAIEKEGGIFPSVSVIAERENDPFRVLIATIISLRTKDEVTLDASTRLFTLAKDPEHMLNLSEEEIQKAIYPAGFYKTKARNIRAICTILLEHHGGVVPNDQATLLSLPGVGIKTANLTLNLGFQVDAICVDCHVHQIANRMGWVETKTPEQSEKALQEIMPRRFWIPLNELLVRYGQLICTPVSPFCSKCPQAGHCPKIGVQRSR</sequence>
<dbReference type="SUPFAM" id="SSF48150">
    <property type="entry name" value="DNA-glycosylase"/>
    <property type="match status" value="1"/>
</dbReference>
<evidence type="ECO:0000256" key="2">
    <source>
        <dbReference type="ARBA" id="ARBA00022763"/>
    </source>
</evidence>
<dbReference type="PIRSF" id="PIRSF001435">
    <property type="entry name" value="Nth"/>
    <property type="match status" value="1"/>
</dbReference>
<keyword evidence="3" id="KW-0378">Hydrolase</keyword>
<evidence type="ECO:0000256" key="1">
    <source>
        <dbReference type="ARBA" id="ARBA00008343"/>
    </source>
</evidence>
<dbReference type="Pfam" id="PF00730">
    <property type="entry name" value="HhH-GPD"/>
    <property type="match status" value="1"/>
</dbReference>
<organism evidence="8 9">
    <name type="scientific">Sphaerochaeta halotolerans</name>
    <dbReference type="NCBI Taxonomy" id="2293840"/>
    <lineage>
        <taxon>Bacteria</taxon>
        <taxon>Pseudomonadati</taxon>
        <taxon>Spirochaetota</taxon>
        <taxon>Spirochaetia</taxon>
        <taxon>Spirochaetales</taxon>
        <taxon>Sphaerochaetaceae</taxon>
        <taxon>Sphaerochaeta</taxon>
    </lineage>
</organism>
<dbReference type="PANTHER" id="PTHR43286">
    <property type="entry name" value="ENDONUCLEASE III-LIKE PROTEIN 1"/>
    <property type="match status" value="1"/>
</dbReference>
<evidence type="ECO:0000313" key="8">
    <source>
        <dbReference type="EMBL" id="RFU96112.1"/>
    </source>
</evidence>
<dbReference type="InterPro" id="IPR003265">
    <property type="entry name" value="HhH-GPD_domain"/>
</dbReference>
<dbReference type="InterPro" id="IPR011257">
    <property type="entry name" value="DNA_glycosylase"/>
</dbReference>
<dbReference type="Gene3D" id="1.10.1670.10">
    <property type="entry name" value="Helix-hairpin-Helix base-excision DNA repair enzymes (C-terminal)"/>
    <property type="match status" value="1"/>
</dbReference>
<dbReference type="GO" id="GO:0003906">
    <property type="term" value="F:DNA-(apurinic or apyrimidinic site) endonuclease activity"/>
    <property type="evidence" value="ECO:0007669"/>
    <property type="project" value="TreeGrafter"/>
</dbReference>
<dbReference type="InterPro" id="IPR023170">
    <property type="entry name" value="HhH_base_excis_C"/>
</dbReference>
<evidence type="ECO:0000256" key="6">
    <source>
        <dbReference type="ARBA" id="ARBA00023295"/>
    </source>
</evidence>
<dbReference type="AlphaFoldDB" id="A0A372MJZ6"/>
<evidence type="ECO:0000256" key="4">
    <source>
        <dbReference type="ARBA" id="ARBA00023204"/>
    </source>
</evidence>
<name>A0A372MJZ6_9SPIR</name>
<keyword evidence="2" id="KW-0227">DNA damage</keyword>
<protein>
    <submittedName>
        <fullName evidence="8">Endonuclease III</fullName>
    </submittedName>
</protein>
<proteinExistence type="inferred from homology"/>
<comment type="caution">
    <text evidence="8">The sequence shown here is derived from an EMBL/GenBank/DDBJ whole genome shotgun (WGS) entry which is preliminary data.</text>
</comment>
<keyword evidence="9" id="KW-1185">Reference proteome</keyword>